<dbReference type="Pfam" id="PF00460">
    <property type="entry name" value="Flg_bb_rod"/>
    <property type="match status" value="1"/>
</dbReference>
<dbReference type="SUPFAM" id="SSF64518">
    <property type="entry name" value="Phase 1 flagellin"/>
    <property type="match status" value="1"/>
</dbReference>
<evidence type="ECO:0000256" key="5">
    <source>
        <dbReference type="ARBA" id="ARBA00022525"/>
    </source>
</evidence>
<evidence type="ECO:0000259" key="8">
    <source>
        <dbReference type="Pfam" id="PF00460"/>
    </source>
</evidence>
<gene>
    <name evidence="7 11" type="primary">flgK</name>
    <name evidence="11" type="ORF">ACFO8Q_12950</name>
</gene>
<proteinExistence type="inferred from homology"/>
<keyword evidence="6 7" id="KW-0975">Bacterial flagellum</keyword>
<feature type="domain" description="Flagellar hook-associated protein FlgK helical" evidence="10">
    <location>
        <begin position="102"/>
        <end position="297"/>
    </location>
</feature>
<evidence type="ECO:0000259" key="10">
    <source>
        <dbReference type="Pfam" id="PF22638"/>
    </source>
</evidence>
<comment type="similarity">
    <text evidence="3 7">Belongs to the flagella basal body rod proteins family.</text>
</comment>
<evidence type="ECO:0000256" key="3">
    <source>
        <dbReference type="ARBA" id="ARBA00009677"/>
    </source>
</evidence>
<dbReference type="PANTHER" id="PTHR30033">
    <property type="entry name" value="FLAGELLAR HOOK-ASSOCIATED PROTEIN 1"/>
    <property type="match status" value="1"/>
</dbReference>
<dbReference type="PANTHER" id="PTHR30033:SF1">
    <property type="entry name" value="FLAGELLAR HOOK-ASSOCIATED PROTEIN 1"/>
    <property type="match status" value="1"/>
</dbReference>
<feature type="domain" description="Flagellar basal body rod protein N-terminal" evidence="8">
    <location>
        <begin position="8"/>
        <end position="37"/>
    </location>
</feature>
<keyword evidence="5 7" id="KW-0964">Secreted</keyword>
<sequence length="530" mass="57573">MRSTFHGLEVAKRGLYAQQTALNTTSHNVANANTPGYSRQVVDMVHFPPLQYPAMSRGTEPGQLGQGVDVDQIKRIRDQFLDAQFRNENRSLGEWEIKRQTLDKIEAAINEPSENGLANVINRFFNSWHDLSASPESITARKVVKQTAIEMVEAVQHISKQLSDLDSDLKDSIGIKVNEVNSTLNQVKDLNHQIKVIESLGDNANDLRDRRDQLVDALSKIVDVKVTEASGQYTLTVGGQTVIQGDAAPVLLTFDSGTGAVTPGITGGEIKGLIESRTTYVKTYQGQLDALVNGLVQGEVQSKLPNDYVFDASTATMPFDAVLPDGTTLAKGAPVPANKTLPKGTLITLDGLNGIHEFGYTAHNPAKNAPPFFVTTDGSSTFTAANIKLNDLIVNDEQYISTSNVLDANGKALKGNGDIALMIGELVNRDVDFSGSGFTAVVSNGTIEDYFQSMIGEFGVQSRQAKRMETNQGAMVDQIDNQRKSVTDVSIDEEMANMIKFQQAYNASARIVTMIDSILDRVINGMGLTR</sequence>
<keyword evidence="12" id="KW-1185">Reference proteome</keyword>
<dbReference type="NCBIfam" id="TIGR02492">
    <property type="entry name" value="flgK_ends"/>
    <property type="match status" value="1"/>
</dbReference>
<reference evidence="12" key="1">
    <citation type="journal article" date="2019" name="Int. J. Syst. Evol. Microbiol.">
        <title>The Global Catalogue of Microorganisms (GCM) 10K type strain sequencing project: providing services to taxonomists for standard genome sequencing and annotation.</title>
        <authorList>
            <consortium name="The Broad Institute Genomics Platform"/>
            <consortium name="The Broad Institute Genome Sequencing Center for Infectious Disease"/>
            <person name="Wu L."/>
            <person name="Ma J."/>
        </authorList>
    </citation>
    <scope>NUCLEOTIDE SEQUENCE [LARGE SCALE GENOMIC DNA]</scope>
    <source>
        <strain evidence="12">WYCCWR 12678</strain>
    </source>
</reference>
<dbReference type="Proteomes" id="UP001596002">
    <property type="component" value="Unassembled WGS sequence"/>
</dbReference>
<dbReference type="InterPro" id="IPR053927">
    <property type="entry name" value="FlgK_helical"/>
</dbReference>
<evidence type="ECO:0000256" key="1">
    <source>
        <dbReference type="ARBA" id="ARBA00004365"/>
    </source>
</evidence>
<keyword evidence="11" id="KW-0969">Cilium</keyword>
<protein>
    <recommendedName>
        <fullName evidence="4 7">Flagellar hook-associated protein 1</fullName>
        <shortName evidence="7">HAP1</shortName>
    </recommendedName>
</protein>
<dbReference type="Pfam" id="PF06429">
    <property type="entry name" value="Flg_bbr_C"/>
    <property type="match status" value="1"/>
</dbReference>
<organism evidence="11 12">
    <name type="scientific">Effusibacillus consociatus</name>
    <dbReference type="NCBI Taxonomy" id="1117041"/>
    <lineage>
        <taxon>Bacteria</taxon>
        <taxon>Bacillati</taxon>
        <taxon>Bacillota</taxon>
        <taxon>Bacilli</taxon>
        <taxon>Bacillales</taxon>
        <taxon>Alicyclobacillaceae</taxon>
        <taxon>Effusibacillus</taxon>
    </lineage>
</organism>
<comment type="subcellular location">
    <subcellularLocation>
        <location evidence="1 7">Bacterial flagellum</location>
    </subcellularLocation>
    <subcellularLocation>
        <location evidence="2 7">Secreted</location>
    </subcellularLocation>
</comment>
<name>A0ABV9Q2G9_9BACL</name>
<feature type="domain" description="Flagellar basal-body/hook protein C-terminal" evidence="9">
    <location>
        <begin position="488"/>
        <end position="524"/>
    </location>
</feature>
<dbReference type="InterPro" id="IPR002371">
    <property type="entry name" value="FlgK"/>
</dbReference>
<dbReference type="Pfam" id="PF22638">
    <property type="entry name" value="FlgK_D1"/>
    <property type="match status" value="1"/>
</dbReference>
<keyword evidence="11" id="KW-0282">Flagellum</keyword>
<dbReference type="PRINTS" id="PR01005">
    <property type="entry name" value="FLGHOOKAP1"/>
</dbReference>
<keyword evidence="11" id="KW-0966">Cell projection</keyword>
<dbReference type="EMBL" id="JBHSHC010000098">
    <property type="protein sequence ID" value="MFC4768255.1"/>
    <property type="molecule type" value="Genomic_DNA"/>
</dbReference>
<evidence type="ECO:0000256" key="4">
    <source>
        <dbReference type="ARBA" id="ARBA00016244"/>
    </source>
</evidence>
<evidence type="ECO:0000256" key="7">
    <source>
        <dbReference type="RuleBase" id="RU362065"/>
    </source>
</evidence>
<evidence type="ECO:0000256" key="2">
    <source>
        <dbReference type="ARBA" id="ARBA00004613"/>
    </source>
</evidence>
<accession>A0ABV9Q2G9</accession>
<comment type="caution">
    <text evidence="11">The sequence shown here is derived from an EMBL/GenBank/DDBJ whole genome shotgun (WGS) entry which is preliminary data.</text>
</comment>
<dbReference type="InterPro" id="IPR010930">
    <property type="entry name" value="Flg_bb/hook_C_dom"/>
</dbReference>
<evidence type="ECO:0000313" key="11">
    <source>
        <dbReference type="EMBL" id="MFC4768255.1"/>
    </source>
</evidence>
<evidence type="ECO:0000313" key="12">
    <source>
        <dbReference type="Proteomes" id="UP001596002"/>
    </source>
</evidence>
<evidence type="ECO:0000259" key="9">
    <source>
        <dbReference type="Pfam" id="PF06429"/>
    </source>
</evidence>
<dbReference type="InterPro" id="IPR001444">
    <property type="entry name" value="Flag_bb_rod_N"/>
</dbReference>
<dbReference type="RefSeq" id="WP_380026210.1">
    <property type="nucleotide sequence ID" value="NZ_JBHSHC010000098.1"/>
</dbReference>
<evidence type="ECO:0000256" key="6">
    <source>
        <dbReference type="ARBA" id="ARBA00023143"/>
    </source>
</evidence>